<keyword evidence="6" id="KW-1185">Reference proteome</keyword>
<dbReference type="HOGENOM" id="CLU_119090_2_1_9"/>
<gene>
    <name evidence="5" type="ordered locus">Mahau_0670</name>
</gene>
<evidence type="ECO:0000313" key="6">
    <source>
        <dbReference type="Proteomes" id="UP000008457"/>
    </source>
</evidence>
<proteinExistence type="inferred from homology"/>
<dbReference type="InterPro" id="IPR005650">
    <property type="entry name" value="BlaI_family"/>
</dbReference>
<evidence type="ECO:0000256" key="1">
    <source>
        <dbReference type="ARBA" id="ARBA00011046"/>
    </source>
</evidence>
<dbReference type="Gene3D" id="1.10.4040.10">
    <property type="entry name" value="Penicillinase repressor domain"/>
    <property type="match status" value="1"/>
</dbReference>
<dbReference type="InterPro" id="IPR036390">
    <property type="entry name" value="WH_DNA-bd_sf"/>
</dbReference>
<reference evidence="5 6" key="2">
    <citation type="journal article" date="2011" name="Stand. Genomic Sci.">
        <title>Complete genome sequence of Mahella australiensis type strain (50-1 BON).</title>
        <authorList>
            <person name="Sikorski J."/>
            <person name="Teshima H."/>
            <person name="Nolan M."/>
            <person name="Lucas S."/>
            <person name="Hammon N."/>
            <person name="Deshpande S."/>
            <person name="Cheng J.F."/>
            <person name="Pitluck S."/>
            <person name="Liolios K."/>
            <person name="Pagani I."/>
            <person name="Ivanova N."/>
            <person name="Huntemann M."/>
            <person name="Mavromatis K."/>
            <person name="Ovchinikova G."/>
            <person name="Pati A."/>
            <person name="Tapia R."/>
            <person name="Han C."/>
            <person name="Goodwin L."/>
            <person name="Chen A."/>
            <person name="Palaniappan K."/>
            <person name="Land M."/>
            <person name="Hauser L."/>
            <person name="Ngatchou-Djao O.D."/>
            <person name="Rohde M."/>
            <person name="Pukall R."/>
            <person name="Spring S."/>
            <person name="Abt B."/>
            <person name="Goker M."/>
            <person name="Detter J.C."/>
            <person name="Woyke T."/>
            <person name="Bristow J."/>
            <person name="Markowitz V."/>
            <person name="Hugenholtz P."/>
            <person name="Eisen J.A."/>
            <person name="Kyrpides N.C."/>
            <person name="Klenk H.P."/>
            <person name="Lapidus A."/>
        </authorList>
    </citation>
    <scope>NUCLEOTIDE SEQUENCE [LARGE SCALE GENOMIC DNA]</scope>
    <source>
        <strain evidence="6">DSM 15567 / CIP 107919 / 50-1 BON</strain>
    </source>
</reference>
<dbReference type="SUPFAM" id="SSF46785">
    <property type="entry name" value="Winged helix' DNA-binding domain"/>
    <property type="match status" value="1"/>
</dbReference>
<comment type="similarity">
    <text evidence="1">Belongs to the BlaI transcriptional regulatory family.</text>
</comment>
<dbReference type="OrthoDB" id="9795583at2"/>
<keyword evidence="2" id="KW-0805">Transcription regulation</keyword>
<dbReference type="EMBL" id="CP002360">
    <property type="protein sequence ID" value="AEE95873.1"/>
    <property type="molecule type" value="Genomic_DNA"/>
</dbReference>
<dbReference type="GO" id="GO:0045892">
    <property type="term" value="P:negative regulation of DNA-templated transcription"/>
    <property type="evidence" value="ECO:0007669"/>
    <property type="project" value="InterPro"/>
</dbReference>
<sequence length="126" mass="14624">MSNFPNISDAEWRIMKVLWRKSPLTSTEIIDSLRGDTEWSPKTIHTLIGRLVKKKAIGVKRESPLNKYFPLVTQKECRMVETKSFVQKVYDGSLQLLVKSFIKDENLSAEEIAELRRILDEKDGDR</sequence>
<dbReference type="GO" id="GO:0003677">
    <property type="term" value="F:DNA binding"/>
    <property type="evidence" value="ECO:0007669"/>
    <property type="project" value="UniProtKB-KW"/>
</dbReference>
<dbReference type="PIRSF" id="PIRSF019455">
    <property type="entry name" value="CopR_AtkY"/>
    <property type="match status" value="1"/>
</dbReference>
<name>F4A0J4_MAHA5</name>
<dbReference type="STRING" id="697281.Mahau_0670"/>
<dbReference type="InterPro" id="IPR036388">
    <property type="entry name" value="WH-like_DNA-bd_sf"/>
</dbReference>
<dbReference type="Pfam" id="PF03965">
    <property type="entry name" value="Penicillinase_R"/>
    <property type="match status" value="1"/>
</dbReference>
<keyword evidence="4" id="KW-0804">Transcription</keyword>
<keyword evidence="3" id="KW-0238">DNA-binding</keyword>
<protein>
    <submittedName>
        <fullName evidence="5">Transcriptional repressor, CopY family</fullName>
    </submittedName>
</protein>
<organism evidence="5 6">
    <name type="scientific">Mahella australiensis (strain DSM 15567 / CIP 107919 / 50-1 BON)</name>
    <dbReference type="NCBI Taxonomy" id="697281"/>
    <lineage>
        <taxon>Bacteria</taxon>
        <taxon>Bacillati</taxon>
        <taxon>Bacillota</taxon>
        <taxon>Clostridia</taxon>
        <taxon>Thermoanaerobacterales</taxon>
        <taxon>Thermoanaerobacterales Family IV. Incertae Sedis</taxon>
        <taxon>Mahella</taxon>
    </lineage>
</organism>
<evidence type="ECO:0000256" key="2">
    <source>
        <dbReference type="ARBA" id="ARBA00023015"/>
    </source>
</evidence>
<dbReference type="AlphaFoldDB" id="F4A0J4"/>
<dbReference type="Proteomes" id="UP000008457">
    <property type="component" value="Chromosome"/>
</dbReference>
<evidence type="ECO:0000313" key="5">
    <source>
        <dbReference type="EMBL" id="AEE95873.1"/>
    </source>
</evidence>
<dbReference type="RefSeq" id="WP_013780306.1">
    <property type="nucleotide sequence ID" value="NC_015520.1"/>
</dbReference>
<reference evidence="6" key="1">
    <citation type="submission" date="2010-11" db="EMBL/GenBank/DDBJ databases">
        <title>The complete genome of Mahella australiensis DSM 15567.</title>
        <authorList>
            <consortium name="US DOE Joint Genome Institute (JGI-PGF)"/>
            <person name="Lucas S."/>
            <person name="Copeland A."/>
            <person name="Lapidus A."/>
            <person name="Bruce D."/>
            <person name="Goodwin L."/>
            <person name="Pitluck S."/>
            <person name="Kyrpides N."/>
            <person name="Mavromatis K."/>
            <person name="Pagani I."/>
            <person name="Ivanova N."/>
            <person name="Teshima H."/>
            <person name="Brettin T."/>
            <person name="Detter J.C."/>
            <person name="Han C."/>
            <person name="Tapia R."/>
            <person name="Land M."/>
            <person name="Hauser L."/>
            <person name="Markowitz V."/>
            <person name="Cheng J.-F."/>
            <person name="Hugenholtz P."/>
            <person name="Woyke T."/>
            <person name="Wu D."/>
            <person name="Spring S."/>
            <person name="Pukall R."/>
            <person name="Steenblock K."/>
            <person name="Schneider S."/>
            <person name="Klenk H.-P."/>
            <person name="Eisen J.A."/>
        </authorList>
    </citation>
    <scope>NUCLEOTIDE SEQUENCE [LARGE SCALE GENOMIC DNA]</scope>
    <source>
        <strain evidence="6">DSM 15567 / CIP 107919 / 50-1 BON</strain>
    </source>
</reference>
<dbReference type="KEGG" id="mas:Mahau_0670"/>
<evidence type="ECO:0000256" key="3">
    <source>
        <dbReference type="ARBA" id="ARBA00023125"/>
    </source>
</evidence>
<dbReference type="eggNOG" id="COG3682">
    <property type="taxonomic scope" value="Bacteria"/>
</dbReference>
<dbReference type="Gene3D" id="1.10.10.10">
    <property type="entry name" value="Winged helix-like DNA-binding domain superfamily/Winged helix DNA-binding domain"/>
    <property type="match status" value="1"/>
</dbReference>
<accession>F4A0J4</accession>
<evidence type="ECO:0000256" key="4">
    <source>
        <dbReference type="ARBA" id="ARBA00023163"/>
    </source>
</evidence>